<evidence type="ECO:0000259" key="5">
    <source>
        <dbReference type="Pfam" id="PF16285"/>
    </source>
</evidence>
<dbReference type="SUPFAM" id="SSF54197">
    <property type="entry name" value="HIT-like"/>
    <property type="match status" value="2"/>
</dbReference>
<evidence type="ECO:0000256" key="2">
    <source>
        <dbReference type="PIRSR" id="PIRSR000808-3"/>
    </source>
</evidence>
<reference evidence="6" key="1">
    <citation type="submission" date="2020-04" db="EMBL/GenBank/DDBJ databases">
        <authorList>
            <person name="Zhang T."/>
        </authorList>
    </citation>
    <scope>NUCLEOTIDE SEQUENCE</scope>
    <source>
        <strain evidence="6">HKST-UBA80</strain>
    </source>
</reference>
<feature type="region of interest" description="Disordered" evidence="3">
    <location>
        <begin position="31"/>
        <end position="66"/>
    </location>
</feature>
<sequence>MKDSAQTAKPQNHFIFDPLTGDATIIAVNRAKRPDQTGSVGRKDSVSRTPVSSIVKDSAEAPKPKPCPFCKGNESMTPATLYQDEDDWNVRVFENKFPLLENHEVVVHSPDHDKDIEDLSTDEVVKILRAYLNRLGIYNAEEKEVIIFNNRGGKAGASLMHPHSQVVASKGFPGTIEQEKSSALHYYNSHVMCYWCHEMEKEIVNKQRVVLESKHFVVYVPEACRWSYEMRLLPKKHTPTFAYTTEPELYDLADVLQKVLKAYNHLFDRPDRNFWIHTERYEPYHWHIGFIPHIKVFGALELGAGIWVSDKATSEDAAAQLRDVIATFK</sequence>
<evidence type="ECO:0000313" key="7">
    <source>
        <dbReference type="Proteomes" id="UP000714817"/>
    </source>
</evidence>
<evidence type="ECO:0000256" key="1">
    <source>
        <dbReference type="PIRSR" id="PIRSR000808-1"/>
    </source>
</evidence>
<organism evidence="6 7">
    <name type="scientific">candidate division WWE3 bacterium</name>
    <dbReference type="NCBI Taxonomy" id="2053526"/>
    <lineage>
        <taxon>Bacteria</taxon>
        <taxon>Katanobacteria</taxon>
    </lineage>
</organism>
<dbReference type="Proteomes" id="UP000714817">
    <property type="component" value="Unassembled WGS sequence"/>
</dbReference>
<feature type="domain" description="DUF4931" evidence="5">
    <location>
        <begin position="63"/>
        <end position="169"/>
    </location>
</feature>
<dbReference type="EMBL" id="JAGQNY010000010">
    <property type="protein sequence ID" value="MCA9302297.1"/>
    <property type="molecule type" value="Genomic_DNA"/>
</dbReference>
<dbReference type="GO" id="GO:0008108">
    <property type="term" value="F:UDP-glucose:hexose-1-phosphate uridylyltransferase activity"/>
    <property type="evidence" value="ECO:0007669"/>
    <property type="project" value="InterPro"/>
</dbReference>
<dbReference type="InterPro" id="IPR005850">
    <property type="entry name" value="GalP_Utransf_C"/>
</dbReference>
<feature type="binding site" evidence="2">
    <location>
        <position position="70"/>
    </location>
    <ligand>
        <name>Zn(2+)</name>
        <dbReference type="ChEBI" id="CHEBI:29105"/>
    </ligand>
</feature>
<proteinExistence type="predicted"/>
<dbReference type="GO" id="GO:0006012">
    <property type="term" value="P:galactose metabolic process"/>
    <property type="evidence" value="ECO:0007669"/>
    <property type="project" value="InterPro"/>
</dbReference>
<evidence type="ECO:0000313" key="6">
    <source>
        <dbReference type="EMBL" id="MCA9302297.1"/>
    </source>
</evidence>
<comment type="caution">
    <text evidence="6">The sequence shown here is derived from an EMBL/GenBank/DDBJ whole genome shotgun (WGS) entry which is preliminary data.</text>
</comment>
<dbReference type="InterPro" id="IPR001937">
    <property type="entry name" value="GalP_UDPtransf1"/>
</dbReference>
<dbReference type="AlphaFoldDB" id="A0A955IWQ3"/>
<feature type="binding site" evidence="2">
    <location>
        <position position="112"/>
    </location>
    <ligand>
        <name>Zn(2+)</name>
        <dbReference type="ChEBI" id="CHEBI:29105"/>
    </ligand>
</feature>
<feature type="binding site" evidence="2">
    <location>
        <position position="161"/>
    </location>
    <ligand>
        <name>Zn(2+)</name>
        <dbReference type="ChEBI" id="CHEBI:29105"/>
    </ligand>
</feature>
<accession>A0A955IWQ3</accession>
<feature type="active site" description="Tele-UMP-histidine intermediate" evidence="1">
    <location>
        <position position="163"/>
    </location>
</feature>
<dbReference type="PIRSF" id="PIRSF000808">
    <property type="entry name" value="GalT"/>
    <property type="match status" value="1"/>
</dbReference>
<name>A0A955IWQ3_UNCKA</name>
<dbReference type="InterPro" id="IPR036265">
    <property type="entry name" value="HIT-like_sf"/>
</dbReference>
<dbReference type="PANTHER" id="PTHR42763">
    <property type="entry name" value="ADP-GLUCOSE PHOSPHORYLASE"/>
    <property type="match status" value="1"/>
</dbReference>
<reference evidence="6" key="2">
    <citation type="journal article" date="2021" name="Microbiome">
        <title>Successional dynamics and alternative stable states in a saline activated sludge microbial community over 9 years.</title>
        <authorList>
            <person name="Wang Y."/>
            <person name="Ye J."/>
            <person name="Ju F."/>
            <person name="Liu L."/>
            <person name="Boyd J.A."/>
            <person name="Deng Y."/>
            <person name="Parks D.H."/>
            <person name="Jiang X."/>
            <person name="Yin X."/>
            <person name="Woodcroft B.J."/>
            <person name="Tyson G.W."/>
            <person name="Hugenholtz P."/>
            <person name="Polz M.F."/>
            <person name="Zhang T."/>
        </authorList>
    </citation>
    <scope>NUCLEOTIDE SEQUENCE</scope>
    <source>
        <strain evidence="6">HKST-UBA80</strain>
    </source>
</reference>
<dbReference type="InterPro" id="IPR046322">
    <property type="entry name" value="DUF4931"/>
</dbReference>
<dbReference type="PANTHER" id="PTHR42763:SF2">
    <property type="entry name" value="ADP-GLUCOSE PHOSPHORYLASE"/>
    <property type="match status" value="1"/>
</dbReference>
<feature type="binding site" evidence="2">
    <location>
        <position position="67"/>
    </location>
    <ligand>
        <name>Zn(2+)</name>
        <dbReference type="ChEBI" id="CHEBI:29105"/>
    </ligand>
</feature>
<dbReference type="Pfam" id="PF16285">
    <property type="entry name" value="DUF4931_N"/>
    <property type="match status" value="1"/>
</dbReference>
<protein>
    <submittedName>
        <fullName evidence="6">DUF4931 domain-containing protein</fullName>
    </submittedName>
</protein>
<dbReference type="Pfam" id="PF02744">
    <property type="entry name" value="GalP_UDP_tr_C"/>
    <property type="match status" value="1"/>
</dbReference>
<keyword evidence="2" id="KW-0479">Metal-binding</keyword>
<dbReference type="InterPro" id="IPR053177">
    <property type="entry name" value="ADP-glucose_phosphorylase"/>
</dbReference>
<keyword evidence="2" id="KW-0862">Zinc</keyword>
<comment type="cofactor">
    <cofactor evidence="2">
        <name>Zn(2+)</name>
        <dbReference type="ChEBI" id="CHEBI:29105"/>
    </cofactor>
    <text evidence="2">Binds 1 zinc ion per subunit.</text>
</comment>
<dbReference type="Gene3D" id="3.30.428.10">
    <property type="entry name" value="HIT-like"/>
    <property type="match status" value="3"/>
</dbReference>
<evidence type="ECO:0000259" key="4">
    <source>
        <dbReference type="Pfam" id="PF02744"/>
    </source>
</evidence>
<dbReference type="GO" id="GO:0008270">
    <property type="term" value="F:zinc ion binding"/>
    <property type="evidence" value="ECO:0007669"/>
    <property type="project" value="InterPro"/>
</dbReference>
<gene>
    <name evidence="6" type="ORF">KDA10_03000</name>
</gene>
<evidence type="ECO:0000256" key="3">
    <source>
        <dbReference type="SAM" id="MobiDB-lite"/>
    </source>
</evidence>
<feature type="domain" description="Galactose-1-phosphate uridyl transferase C-terminal" evidence="4">
    <location>
        <begin position="190"/>
        <end position="272"/>
    </location>
</feature>